<feature type="domain" description="Methyltransferase type 11" evidence="2">
    <location>
        <begin position="95"/>
        <end position="192"/>
    </location>
</feature>
<keyword evidence="1" id="KW-0808">Transferase</keyword>
<reference evidence="4" key="1">
    <citation type="journal article" date="2019" name="Int. J. Syst. Evol. Microbiol.">
        <title>The Global Catalogue of Microorganisms (GCM) 10K type strain sequencing project: providing services to taxonomists for standard genome sequencing and annotation.</title>
        <authorList>
            <consortium name="The Broad Institute Genomics Platform"/>
            <consortium name="The Broad Institute Genome Sequencing Center for Infectious Disease"/>
            <person name="Wu L."/>
            <person name="Ma J."/>
        </authorList>
    </citation>
    <scope>NUCLEOTIDE SEQUENCE [LARGE SCALE GENOMIC DNA]</scope>
    <source>
        <strain evidence="4">JCM 9377</strain>
    </source>
</reference>
<dbReference type="RefSeq" id="WP_344829223.1">
    <property type="nucleotide sequence ID" value="NZ_BAAAUV010000007.1"/>
</dbReference>
<dbReference type="PANTHER" id="PTHR44068:SF11">
    <property type="entry name" value="GERANYL DIPHOSPHATE 2-C-METHYLTRANSFERASE"/>
    <property type="match status" value="1"/>
</dbReference>
<dbReference type="InterPro" id="IPR029063">
    <property type="entry name" value="SAM-dependent_MTases_sf"/>
</dbReference>
<dbReference type="Proteomes" id="UP001501237">
    <property type="component" value="Unassembled WGS sequence"/>
</dbReference>
<dbReference type="GO" id="GO:0032259">
    <property type="term" value="P:methylation"/>
    <property type="evidence" value="ECO:0007669"/>
    <property type="project" value="UniProtKB-KW"/>
</dbReference>
<name>A0ABP6Q9S1_9ACTN</name>
<dbReference type="EMBL" id="BAAAUV010000007">
    <property type="protein sequence ID" value="GAA3214193.1"/>
    <property type="molecule type" value="Genomic_DNA"/>
</dbReference>
<keyword evidence="3" id="KW-0489">Methyltransferase</keyword>
<dbReference type="InterPro" id="IPR013216">
    <property type="entry name" value="Methyltransf_11"/>
</dbReference>
<dbReference type="GO" id="GO:0008168">
    <property type="term" value="F:methyltransferase activity"/>
    <property type="evidence" value="ECO:0007669"/>
    <property type="project" value="UniProtKB-KW"/>
</dbReference>
<keyword evidence="4" id="KW-1185">Reference proteome</keyword>
<evidence type="ECO:0000256" key="1">
    <source>
        <dbReference type="ARBA" id="ARBA00022679"/>
    </source>
</evidence>
<sequence>MTTTQQNPSVLTSAYQQSVARYWNAERNPVNLALGDVDGIYHHHYGIGEPDWSVLEGPEDTRERRMIEELHRLETAQAELLLDNLGPIPPGGRLLDAGCGRGGSSIMANLKFGCRVDGISISEEQVRFANEQAGRRGVADQVSFSFRNMLDTGFEAGGFDGIWNNESTMYVNLDQLFAAHSRLLKPGGRYVCVTGCYNDVYGLPSQAVSKINSHYICDIHPRSQYFAAMAAHNLVPINVIDLTAATIPYWRLRAQSNLVTGIEDAFLEAYGDGSFHYLLIVADRV</sequence>
<organism evidence="3 4">
    <name type="scientific">Actinocorallia longicatena</name>
    <dbReference type="NCBI Taxonomy" id="111803"/>
    <lineage>
        <taxon>Bacteria</taxon>
        <taxon>Bacillati</taxon>
        <taxon>Actinomycetota</taxon>
        <taxon>Actinomycetes</taxon>
        <taxon>Streptosporangiales</taxon>
        <taxon>Thermomonosporaceae</taxon>
        <taxon>Actinocorallia</taxon>
    </lineage>
</organism>
<dbReference type="PANTHER" id="PTHR44068">
    <property type="entry name" value="ZGC:194242"/>
    <property type="match status" value="1"/>
</dbReference>
<dbReference type="InterPro" id="IPR050447">
    <property type="entry name" value="Erg6_SMT_methyltransf"/>
</dbReference>
<protein>
    <submittedName>
        <fullName evidence="3">Methyltransferase domain-containing protein</fullName>
    </submittedName>
</protein>
<dbReference type="Gene3D" id="3.40.50.150">
    <property type="entry name" value="Vaccinia Virus protein VP39"/>
    <property type="match status" value="1"/>
</dbReference>
<dbReference type="SUPFAM" id="SSF53335">
    <property type="entry name" value="S-adenosyl-L-methionine-dependent methyltransferases"/>
    <property type="match status" value="1"/>
</dbReference>
<evidence type="ECO:0000259" key="2">
    <source>
        <dbReference type="Pfam" id="PF08241"/>
    </source>
</evidence>
<proteinExistence type="predicted"/>
<evidence type="ECO:0000313" key="3">
    <source>
        <dbReference type="EMBL" id="GAA3214193.1"/>
    </source>
</evidence>
<dbReference type="InterPro" id="IPR049645">
    <property type="entry name" value="GPPMT_Stmyces"/>
</dbReference>
<evidence type="ECO:0000313" key="4">
    <source>
        <dbReference type="Proteomes" id="UP001501237"/>
    </source>
</evidence>
<accession>A0ABP6Q9S1</accession>
<gene>
    <name evidence="3" type="ORF">GCM10010468_34820</name>
</gene>
<dbReference type="Pfam" id="PF08241">
    <property type="entry name" value="Methyltransf_11"/>
    <property type="match status" value="1"/>
</dbReference>
<dbReference type="NCBIfam" id="NF041943">
    <property type="entry name" value="GPPMT_Stmyces"/>
    <property type="match status" value="1"/>
</dbReference>
<comment type="caution">
    <text evidence="3">The sequence shown here is derived from an EMBL/GenBank/DDBJ whole genome shotgun (WGS) entry which is preliminary data.</text>
</comment>
<dbReference type="CDD" id="cd02440">
    <property type="entry name" value="AdoMet_MTases"/>
    <property type="match status" value="1"/>
</dbReference>